<dbReference type="AlphaFoldDB" id="A0AAD3SCU9"/>
<evidence type="ECO:0000313" key="3">
    <source>
        <dbReference type="Proteomes" id="UP001279734"/>
    </source>
</evidence>
<dbReference type="PANTHER" id="PTHR33641">
    <property type="entry name" value="OS06G0133500 PROTEIN"/>
    <property type="match status" value="1"/>
</dbReference>
<reference evidence="2" key="1">
    <citation type="submission" date="2023-05" db="EMBL/GenBank/DDBJ databases">
        <title>Nepenthes gracilis genome sequencing.</title>
        <authorList>
            <person name="Fukushima K."/>
        </authorList>
    </citation>
    <scope>NUCLEOTIDE SEQUENCE</scope>
    <source>
        <strain evidence="2">SING2019-196</strain>
    </source>
</reference>
<feature type="compositionally biased region" description="Basic and acidic residues" evidence="1">
    <location>
        <begin position="79"/>
        <end position="88"/>
    </location>
</feature>
<dbReference type="PANTHER" id="PTHR33641:SF15">
    <property type="entry name" value="AVR9_CF-9 RAPIDLY ELICITED PROTEIN"/>
    <property type="match status" value="1"/>
</dbReference>
<sequence>MMPIVTPFDDLFAELFGRKSSLNRTSSEPKAKEVPAHVEREGLTSIDGCSLKNDSGSDNKEIGARISMPVQGNSQTDQNRPRPEEHRINPRFAAELDGVHCFETIVPY</sequence>
<dbReference type="Proteomes" id="UP001279734">
    <property type="component" value="Unassembled WGS sequence"/>
</dbReference>
<feature type="region of interest" description="Disordered" evidence="1">
    <location>
        <begin position="22"/>
        <end position="89"/>
    </location>
</feature>
<evidence type="ECO:0000313" key="2">
    <source>
        <dbReference type="EMBL" id="GMH08828.1"/>
    </source>
</evidence>
<feature type="compositionally biased region" description="Basic and acidic residues" evidence="1">
    <location>
        <begin position="27"/>
        <end position="42"/>
    </location>
</feature>
<name>A0AAD3SCU9_NEPGR</name>
<evidence type="ECO:0000256" key="1">
    <source>
        <dbReference type="SAM" id="MobiDB-lite"/>
    </source>
</evidence>
<organism evidence="2 3">
    <name type="scientific">Nepenthes gracilis</name>
    <name type="common">Slender pitcher plant</name>
    <dbReference type="NCBI Taxonomy" id="150966"/>
    <lineage>
        <taxon>Eukaryota</taxon>
        <taxon>Viridiplantae</taxon>
        <taxon>Streptophyta</taxon>
        <taxon>Embryophyta</taxon>
        <taxon>Tracheophyta</taxon>
        <taxon>Spermatophyta</taxon>
        <taxon>Magnoliopsida</taxon>
        <taxon>eudicotyledons</taxon>
        <taxon>Gunneridae</taxon>
        <taxon>Pentapetalae</taxon>
        <taxon>Caryophyllales</taxon>
        <taxon>Nepenthaceae</taxon>
        <taxon>Nepenthes</taxon>
    </lineage>
</organism>
<dbReference type="EMBL" id="BSYO01000008">
    <property type="protein sequence ID" value="GMH08828.1"/>
    <property type="molecule type" value="Genomic_DNA"/>
</dbReference>
<comment type="caution">
    <text evidence="2">The sequence shown here is derived from an EMBL/GenBank/DDBJ whole genome shotgun (WGS) entry which is preliminary data.</text>
</comment>
<gene>
    <name evidence="2" type="ORF">Nepgr_010668</name>
</gene>
<keyword evidence="3" id="KW-1185">Reference proteome</keyword>
<protein>
    <submittedName>
        <fullName evidence="2">Uncharacterized protein</fullName>
    </submittedName>
</protein>
<proteinExistence type="predicted"/>
<accession>A0AAD3SCU9</accession>